<organism evidence="2 3">
    <name type="scientific">Araneus ventricosus</name>
    <name type="common">Orbweaver spider</name>
    <name type="synonym">Epeira ventricosa</name>
    <dbReference type="NCBI Taxonomy" id="182803"/>
    <lineage>
        <taxon>Eukaryota</taxon>
        <taxon>Metazoa</taxon>
        <taxon>Ecdysozoa</taxon>
        <taxon>Arthropoda</taxon>
        <taxon>Chelicerata</taxon>
        <taxon>Arachnida</taxon>
        <taxon>Araneae</taxon>
        <taxon>Araneomorphae</taxon>
        <taxon>Entelegynae</taxon>
        <taxon>Araneoidea</taxon>
        <taxon>Araneidae</taxon>
        <taxon>Araneus</taxon>
    </lineage>
</organism>
<reference evidence="2 3" key="1">
    <citation type="journal article" date="2019" name="Sci. Rep.">
        <title>Orb-weaving spider Araneus ventricosus genome elucidates the spidroin gene catalogue.</title>
        <authorList>
            <person name="Kono N."/>
            <person name="Nakamura H."/>
            <person name="Ohtoshi R."/>
            <person name="Moran D.A.P."/>
            <person name="Shinohara A."/>
            <person name="Yoshida Y."/>
            <person name="Fujiwara M."/>
            <person name="Mori M."/>
            <person name="Tomita M."/>
            <person name="Arakawa K."/>
        </authorList>
    </citation>
    <scope>NUCLEOTIDE SEQUENCE [LARGE SCALE GENOMIC DNA]</scope>
</reference>
<evidence type="ECO:0000313" key="2">
    <source>
        <dbReference type="EMBL" id="GBO24350.1"/>
    </source>
</evidence>
<dbReference type="EMBL" id="BGPR01047334">
    <property type="protein sequence ID" value="GBO24350.1"/>
    <property type="molecule type" value="Genomic_DNA"/>
</dbReference>
<keyword evidence="3" id="KW-1185">Reference proteome</keyword>
<dbReference type="Proteomes" id="UP000499080">
    <property type="component" value="Unassembled WGS sequence"/>
</dbReference>
<protein>
    <submittedName>
        <fullName evidence="2">Uncharacterized protein</fullName>
    </submittedName>
</protein>
<evidence type="ECO:0000313" key="3">
    <source>
        <dbReference type="Proteomes" id="UP000499080"/>
    </source>
</evidence>
<feature type="compositionally biased region" description="Polar residues" evidence="1">
    <location>
        <begin position="83"/>
        <end position="93"/>
    </location>
</feature>
<proteinExistence type="predicted"/>
<comment type="caution">
    <text evidence="2">The sequence shown here is derived from an EMBL/GenBank/DDBJ whole genome shotgun (WGS) entry which is preliminary data.</text>
</comment>
<accession>A0A4Y2VL09</accession>
<feature type="compositionally biased region" description="Basic and acidic residues" evidence="1">
    <location>
        <begin position="94"/>
        <end position="108"/>
    </location>
</feature>
<gene>
    <name evidence="2" type="ORF">AVEN_115725_1</name>
</gene>
<feature type="region of interest" description="Disordered" evidence="1">
    <location>
        <begin position="83"/>
        <end position="108"/>
    </location>
</feature>
<name>A0A4Y2VL09_ARAVE</name>
<dbReference type="AlphaFoldDB" id="A0A4Y2VL09"/>
<evidence type="ECO:0000256" key="1">
    <source>
        <dbReference type="SAM" id="MobiDB-lite"/>
    </source>
</evidence>
<sequence>MDAFLEKFLQQLVVPAKRQMGRLLMDQEPSASLHPLPRWLQMVFSSPVQGEFKFSLSGQPSLVRVGSSKFHFLGQQVNFRKNLTEASQAPQTKKTSDQRMDGRSHATL</sequence>